<feature type="compositionally biased region" description="Basic and acidic residues" evidence="1">
    <location>
        <begin position="161"/>
        <end position="202"/>
    </location>
</feature>
<feature type="domain" description="Hypervirulence associated protein TUDOR" evidence="2">
    <location>
        <begin position="75"/>
        <end position="137"/>
    </location>
</feature>
<dbReference type="Pfam" id="PF11160">
    <property type="entry name" value="Hva1_TUDOR"/>
    <property type="match status" value="1"/>
</dbReference>
<sequence>MRSDDPRPRFARLTPVCSPRASPLLLGRRYLLLASPHLTAPSQDCSSTNATPGEGFSSIKRRKDIMTKPEDLKEGDRVSWNYGGGHPTGTVEAVVPEHDTIETKGGKEVSRKGTAEDPAVELKADSGNKAIKLAHELNEVDESSTGDKTSYAKEAAGGDAKTNKEAEEKTGDKDVGEDKSEERKEESEEKDEGKDDAKEAQRKGGQKGGKASGKSKAPAAKKQKTK</sequence>
<evidence type="ECO:0000259" key="2">
    <source>
        <dbReference type="Pfam" id="PF11160"/>
    </source>
</evidence>
<dbReference type="OrthoDB" id="2131339at2759"/>
<proteinExistence type="predicted"/>
<dbReference type="InterPro" id="IPR021331">
    <property type="entry name" value="Hva1_TUDOR"/>
</dbReference>
<feature type="compositionally biased region" description="Polar residues" evidence="1">
    <location>
        <begin position="40"/>
        <end position="51"/>
    </location>
</feature>
<dbReference type="EMBL" id="LCTV02000002">
    <property type="protein sequence ID" value="PRQ76858.1"/>
    <property type="molecule type" value="Genomic_DNA"/>
</dbReference>
<dbReference type="Proteomes" id="UP000239560">
    <property type="component" value="Unassembled WGS sequence"/>
</dbReference>
<feature type="compositionally biased region" description="Basic and acidic residues" evidence="1">
    <location>
        <begin position="97"/>
        <end position="126"/>
    </location>
</feature>
<dbReference type="Gene3D" id="2.30.30.1060">
    <property type="match status" value="1"/>
</dbReference>
<organism evidence="3 4">
    <name type="scientific">Rhodotorula toruloides</name>
    <name type="common">Yeast</name>
    <name type="synonym">Rhodosporidium toruloides</name>
    <dbReference type="NCBI Taxonomy" id="5286"/>
    <lineage>
        <taxon>Eukaryota</taxon>
        <taxon>Fungi</taxon>
        <taxon>Dikarya</taxon>
        <taxon>Basidiomycota</taxon>
        <taxon>Pucciniomycotina</taxon>
        <taxon>Microbotryomycetes</taxon>
        <taxon>Sporidiobolales</taxon>
        <taxon>Sporidiobolaceae</taxon>
        <taxon>Rhodotorula</taxon>
    </lineage>
</organism>
<reference evidence="3 4" key="1">
    <citation type="journal article" date="2018" name="Elife">
        <title>Functional genomics of lipid metabolism in the oleaginous yeast Rhodosporidium toruloides.</title>
        <authorList>
            <person name="Coradetti S.T."/>
            <person name="Pinel D."/>
            <person name="Geiselman G."/>
            <person name="Ito M."/>
            <person name="Mondo S."/>
            <person name="Reilly M.C."/>
            <person name="Cheng Y.F."/>
            <person name="Bauer S."/>
            <person name="Grigoriev I."/>
            <person name="Gladden J.M."/>
            <person name="Simmons B.A."/>
            <person name="Brem R."/>
            <person name="Arkin A.P."/>
            <person name="Skerker J.M."/>
        </authorList>
    </citation>
    <scope>NUCLEOTIDE SEQUENCE [LARGE SCALE GENOMIC DNA]</scope>
    <source>
        <strain evidence="3 4">NBRC 0880</strain>
    </source>
</reference>
<evidence type="ECO:0000256" key="1">
    <source>
        <dbReference type="SAM" id="MobiDB-lite"/>
    </source>
</evidence>
<dbReference type="AlphaFoldDB" id="A0A2T0AFS6"/>
<name>A0A2T0AFS6_RHOTO</name>
<evidence type="ECO:0000313" key="4">
    <source>
        <dbReference type="Proteomes" id="UP000239560"/>
    </source>
</evidence>
<evidence type="ECO:0000313" key="3">
    <source>
        <dbReference type="EMBL" id="PRQ76858.1"/>
    </source>
</evidence>
<protein>
    <recommendedName>
        <fullName evidence="2">Hypervirulence associated protein TUDOR domain-containing protein</fullName>
    </recommendedName>
</protein>
<feature type="region of interest" description="Disordered" evidence="1">
    <location>
        <begin position="97"/>
        <end position="226"/>
    </location>
</feature>
<accession>A0A2T0AFS6</accession>
<comment type="caution">
    <text evidence="3">The sequence shown here is derived from an EMBL/GenBank/DDBJ whole genome shotgun (WGS) entry which is preliminary data.</text>
</comment>
<gene>
    <name evidence="3" type="ORF">AAT19DRAFT_12276</name>
</gene>
<feature type="region of interest" description="Disordered" evidence="1">
    <location>
        <begin position="39"/>
        <end position="64"/>
    </location>
</feature>